<dbReference type="Proteomes" id="UP000324800">
    <property type="component" value="Unassembled WGS sequence"/>
</dbReference>
<dbReference type="EMBL" id="SNRW01022812">
    <property type="protein sequence ID" value="KAA6363518.1"/>
    <property type="molecule type" value="Genomic_DNA"/>
</dbReference>
<proteinExistence type="predicted"/>
<dbReference type="AlphaFoldDB" id="A0A5J4TZG2"/>
<accession>A0A5J4TZG2</accession>
<evidence type="ECO:0000313" key="2">
    <source>
        <dbReference type="Proteomes" id="UP000324800"/>
    </source>
</evidence>
<dbReference type="OrthoDB" id="10249535at2759"/>
<gene>
    <name evidence="1" type="ORF">EZS28_040955</name>
</gene>
<evidence type="ECO:0000313" key="1">
    <source>
        <dbReference type="EMBL" id="KAA6363518.1"/>
    </source>
</evidence>
<reference evidence="1 2" key="1">
    <citation type="submission" date="2019-03" db="EMBL/GenBank/DDBJ databases">
        <title>Single cell metagenomics reveals metabolic interactions within the superorganism composed of flagellate Streblomastix strix and complex community of Bacteroidetes bacteria on its surface.</title>
        <authorList>
            <person name="Treitli S.C."/>
            <person name="Kolisko M."/>
            <person name="Husnik F."/>
            <person name="Keeling P."/>
            <person name="Hampl V."/>
        </authorList>
    </citation>
    <scope>NUCLEOTIDE SEQUENCE [LARGE SCALE GENOMIC DNA]</scope>
    <source>
        <strain evidence="1">ST1C</strain>
    </source>
</reference>
<name>A0A5J4TZG2_9EUKA</name>
<dbReference type="InterPro" id="IPR036866">
    <property type="entry name" value="RibonucZ/Hydroxyglut_hydro"/>
</dbReference>
<protein>
    <submittedName>
        <fullName evidence="1">Uncharacterized protein</fullName>
    </submittedName>
</protein>
<dbReference type="SUPFAM" id="SSF56281">
    <property type="entry name" value="Metallo-hydrolase/oxidoreductase"/>
    <property type="match status" value="1"/>
</dbReference>
<organism evidence="1 2">
    <name type="scientific">Streblomastix strix</name>
    <dbReference type="NCBI Taxonomy" id="222440"/>
    <lineage>
        <taxon>Eukaryota</taxon>
        <taxon>Metamonada</taxon>
        <taxon>Preaxostyla</taxon>
        <taxon>Oxymonadida</taxon>
        <taxon>Streblomastigidae</taxon>
        <taxon>Streblomastix</taxon>
    </lineage>
</organism>
<comment type="caution">
    <text evidence="1">The sequence shown here is derived from an EMBL/GenBank/DDBJ whole genome shotgun (WGS) entry which is preliminary data.</text>
</comment>
<sequence>MTLSSTDILILSLRNLRNSIKLFTEIFKLASGTQATKIFKIFCAIIQKYLSISTFFSLFGLQLLSNQLNIESYQMPGGAPIDRFNVEITPLGAGNEVGRSCIFVKCCNRRILVCSH</sequence>